<keyword evidence="3" id="KW-0472">Membrane</keyword>
<dbReference type="EMBL" id="JBHRSD010000011">
    <property type="protein sequence ID" value="MFC3032199.1"/>
    <property type="molecule type" value="Genomic_DNA"/>
</dbReference>
<accession>A0ABV7CHQ2</accession>
<evidence type="ECO:0000313" key="4">
    <source>
        <dbReference type="EMBL" id="MFC3032199.1"/>
    </source>
</evidence>
<sequence length="173" mass="19067">MSIATALGALYQTFQSQNPRVDHSTDWPSPCEQGEPDAEQMIAWQAVARTPAAQLDELASALELQFPAELSAYYGSYFGPNIATTWQSQPIELLQAWSLDDYVRLQENITGHILMKRRLKQPATVFIGLTAEDDLLISVDVATGSVGLERVGKPQHHQLAESLSVFLTVLQQG</sequence>
<dbReference type="Proteomes" id="UP001595453">
    <property type="component" value="Unassembled WGS sequence"/>
</dbReference>
<keyword evidence="1" id="KW-1003">Cell membrane</keyword>
<dbReference type="InterPro" id="IPR038228">
    <property type="entry name" value="Syd_sf"/>
</dbReference>
<dbReference type="Gene3D" id="3.40.1580.20">
    <property type="entry name" value="Syd protein"/>
    <property type="match status" value="1"/>
</dbReference>
<dbReference type="CDD" id="cd16323">
    <property type="entry name" value="Syd"/>
    <property type="match status" value="1"/>
</dbReference>
<dbReference type="NCBIfam" id="NF003439">
    <property type="entry name" value="PRK04968.1"/>
    <property type="match status" value="1"/>
</dbReference>
<protein>
    <submittedName>
        <fullName evidence="4">SecY-interacting protein</fullName>
    </submittedName>
</protein>
<reference evidence="5" key="1">
    <citation type="journal article" date="2019" name="Int. J. Syst. Evol. Microbiol.">
        <title>The Global Catalogue of Microorganisms (GCM) 10K type strain sequencing project: providing services to taxonomists for standard genome sequencing and annotation.</title>
        <authorList>
            <consortium name="The Broad Institute Genomics Platform"/>
            <consortium name="The Broad Institute Genome Sequencing Center for Infectious Disease"/>
            <person name="Wu L."/>
            <person name="Ma J."/>
        </authorList>
    </citation>
    <scope>NUCLEOTIDE SEQUENCE [LARGE SCALE GENOMIC DNA]</scope>
    <source>
        <strain evidence="5">KCTC 42730</strain>
    </source>
</reference>
<name>A0ABV7CHQ2_9GAMM</name>
<keyword evidence="2" id="KW-0997">Cell inner membrane</keyword>
<dbReference type="InterPro" id="IPR009948">
    <property type="entry name" value="Syd"/>
</dbReference>
<dbReference type="RefSeq" id="WP_377122327.1">
    <property type="nucleotide sequence ID" value="NZ_JBHRSD010000011.1"/>
</dbReference>
<proteinExistence type="predicted"/>
<keyword evidence="5" id="KW-1185">Reference proteome</keyword>
<evidence type="ECO:0000256" key="1">
    <source>
        <dbReference type="ARBA" id="ARBA00022475"/>
    </source>
</evidence>
<evidence type="ECO:0000313" key="5">
    <source>
        <dbReference type="Proteomes" id="UP001595453"/>
    </source>
</evidence>
<gene>
    <name evidence="4" type="primary">syd</name>
    <name evidence="4" type="ORF">ACFOEE_06685</name>
</gene>
<dbReference type="Pfam" id="PF07348">
    <property type="entry name" value="Syd"/>
    <property type="match status" value="1"/>
</dbReference>
<evidence type="ECO:0000256" key="2">
    <source>
        <dbReference type="ARBA" id="ARBA00022519"/>
    </source>
</evidence>
<organism evidence="4 5">
    <name type="scientific">Pseudoalteromonas fenneropenaei</name>
    <dbReference type="NCBI Taxonomy" id="1737459"/>
    <lineage>
        <taxon>Bacteria</taxon>
        <taxon>Pseudomonadati</taxon>
        <taxon>Pseudomonadota</taxon>
        <taxon>Gammaproteobacteria</taxon>
        <taxon>Alteromonadales</taxon>
        <taxon>Pseudoalteromonadaceae</taxon>
        <taxon>Pseudoalteromonas</taxon>
    </lineage>
</organism>
<comment type="caution">
    <text evidence="4">The sequence shown here is derived from an EMBL/GenBank/DDBJ whole genome shotgun (WGS) entry which is preliminary data.</text>
</comment>
<evidence type="ECO:0000256" key="3">
    <source>
        <dbReference type="ARBA" id="ARBA00023136"/>
    </source>
</evidence>